<protein>
    <submittedName>
        <fullName evidence="2">Uncharacterized protein</fullName>
    </submittedName>
</protein>
<dbReference type="EMBL" id="ML213523">
    <property type="protein sequence ID" value="TFK47485.1"/>
    <property type="molecule type" value="Genomic_DNA"/>
</dbReference>
<dbReference type="AlphaFoldDB" id="A0A5C3MRH1"/>
<feature type="region of interest" description="Disordered" evidence="1">
    <location>
        <begin position="437"/>
        <end position="506"/>
    </location>
</feature>
<keyword evidence="3" id="KW-1185">Reference proteome</keyword>
<feature type="region of interest" description="Disordered" evidence="1">
    <location>
        <begin position="1"/>
        <end position="46"/>
    </location>
</feature>
<feature type="compositionally biased region" description="Polar residues" evidence="1">
    <location>
        <begin position="773"/>
        <end position="785"/>
    </location>
</feature>
<feature type="compositionally biased region" description="Low complexity" evidence="1">
    <location>
        <begin position="61"/>
        <end position="76"/>
    </location>
</feature>
<feature type="region of interest" description="Disordered" evidence="1">
    <location>
        <begin position="58"/>
        <end position="92"/>
    </location>
</feature>
<feature type="region of interest" description="Disordered" evidence="1">
    <location>
        <begin position="527"/>
        <end position="572"/>
    </location>
</feature>
<feature type="region of interest" description="Disordered" evidence="1">
    <location>
        <begin position="685"/>
        <end position="840"/>
    </location>
</feature>
<evidence type="ECO:0000256" key="1">
    <source>
        <dbReference type="SAM" id="MobiDB-lite"/>
    </source>
</evidence>
<organism evidence="2 3">
    <name type="scientific">Heliocybe sulcata</name>
    <dbReference type="NCBI Taxonomy" id="5364"/>
    <lineage>
        <taxon>Eukaryota</taxon>
        <taxon>Fungi</taxon>
        <taxon>Dikarya</taxon>
        <taxon>Basidiomycota</taxon>
        <taxon>Agaricomycotina</taxon>
        <taxon>Agaricomycetes</taxon>
        <taxon>Gloeophyllales</taxon>
        <taxon>Gloeophyllaceae</taxon>
        <taxon>Heliocybe</taxon>
    </lineage>
</organism>
<reference evidence="2 3" key="1">
    <citation type="journal article" date="2019" name="Nat. Ecol. Evol.">
        <title>Megaphylogeny resolves global patterns of mushroom evolution.</title>
        <authorList>
            <person name="Varga T."/>
            <person name="Krizsan K."/>
            <person name="Foldi C."/>
            <person name="Dima B."/>
            <person name="Sanchez-Garcia M."/>
            <person name="Sanchez-Ramirez S."/>
            <person name="Szollosi G.J."/>
            <person name="Szarkandi J.G."/>
            <person name="Papp V."/>
            <person name="Albert L."/>
            <person name="Andreopoulos W."/>
            <person name="Angelini C."/>
            <person name="Antonin V."/>
            <person name="Barry K.W."/>
            <person name="Bougher N.L."/>
            <person name="Buchanan P."/>
            <person name="Buyck B."/>
            <person name="Bense V."/>
            <person name="Catcheside P."/>
            <person name="Chovatia M."/>
            <person name="Cooper J."/>
            <person name="Damon W."/>
            <person name="Desjardin D."/>
            <person name="Finy P."/>
            <person name="Geml J."/>
            <person name="Haridas S."/>
            <person name="Hughes K."/>
            <person name="Justo A."/>
            <person name="Karasinski D."/>
            <person name="Kautmanova I."/>
            <person name="Kiss B."/>
            <person name="Kocsube S."/>
            <person name="Kotiranta H."/>
            <person name="LaButti K.M."/>
            <person name="Lechner B.E."/>
            <person name="Liimatainen K."/>
            <person name="Lipzen A."/>
            <person name="Lukacs Z."/>
            <person name="Mihaltcheva S."/>
            <person name="Morgado L.N."/>
            <person name="Niskanen T."/>
            <person name="Noordeloos M.E."/>
            <person name="Ohm R.A."/>
            <person name="Ortiz-Santana B."/>
            <person name="Ovrebo C."/>
            <person name="Racz N."/>
            <person name="Riley R."/>
            <person name="Savchenko A."/>
            <person name="Shiryaev A."/>
            <person name="Soop K."/>
            <person name="Spirin V."/>
            <person name="Szebenyi C."/>
            <person name="Tomsovsky M."/>
            <person name="Tulloss R.E."/>
            <person name="Uehling J."/>
            <person name="Grigoriev I.V."/>
            <person name="Vagvolgyi C."/>
            <person name="Papp T."/>
            <person name="Martin F.M."/>
            <person name="Miettinen O."/>
            <person name="Hibbett D.S."/>
            <person name="Nagy L.G."/>
        </authorList>
    </citation>
    <scope>NUCLEOTIDE SEQUENCE [LARGE SCALE GENOMIC DNA]</scope>
    <source>
        <strain evidence="2 3">OMC1185</strain>
    </source>
</reference>
<dbReference type="Proteomes" id="UP000305948">
    <property type="component" value="Unassembled WGS sequence"/>
</dbReference>
<feature type="compositionally biased region" description="Polar residues" evidence="1">
    <location>
        <begin position="315"/>
        <end position="326"/>
    </location>
</feature>
<feature type="compositionally biased region" description="Pro residues" evidence="1">
    <location>
        <begin position="556"/>
        <end position="572"/>
    </location>
</feature>
<feature type="compositionally biased region" description="Polar residues" evidence="1">
    <location>
        <begin position="826"/>
        <end position="840"/>
    </location>
</feature>
<feature type="compositionally biased region" description="Basic residues" evidence="1">
    <location>
        <begin position="805"/>
        <end position="821"/>
    </location>
</feature>
<gene>
    <name evidence="2" type="ORF">OE88DRAFT_761139</name>
</gene>
<sequence>MSRLSENIPNQNQRPYPFPSPSQWAPDNIDPRLHLAPSSTSELAGALSLPTTPALLHNSTLANAPSNHSLSNLSNPDTEIASPSQPAGPLQPLSGPRRYCSVKGCKAVLGDGYYFKMCEPCRDKYRGYGNTKRAKWKKDRVANKAELDRIRKEEDEKRAALGLPPIAKLPSSRRQDWEMKVLNHLADRSDGSNPSASPPSSYDSLPGSATSVPLKLCTVSHCHAVLPAGYKYRRCEAHRLQNRYHSKLKRVREKEVKGTGSAEWEETPIDPEILDGEAEGGEPTQQAGHAQQHAPVVPVLPAMTMPTVPINQVESQPQSTVVQNQAEGARPPPIRGMQRTNHICSVKLCHNLLGPQVPWKMCEQCRERDRQVRTNKGKRKRERGEVNGQEDESGDKDVEQPEVAEQTLPVAESQPGTLTSQDAGVFANVIAPEDLAVDQTLPELSPPDDRRWQVETGDPSQRPKKRRLKAVVSNPKPVKKDMKDDNSAAVSSSSTSTTANPPAQPFPYPPYPYPYYVHPYGMMPSIYGPPPPYPPLPPGTTPNQPGSPPGGQAPGGQPPPGQPPPGQPPYPPYPPYAYPYPYAPAPGQVPYGPYNPYIYRPYPPGAPPAQPQPQSSPLTHASRPPPHLDPPPIPAHLISGTQPYGCVPAGVGHNNPAGPSYFGQFSVAVRQPVPPPVQVQFAADVQTRRKSSGNIATSQGGSEASALSAVASGPAVVPFPVQASPSNLLGPVPSATASGNGPQGNVSEQQLPSGQEEADAASVSTAPPHHSASEVQSASRQCSNKSCHRTLPAETQGTLCEKCKQRMKKKLAKTKQRHKLEPKKPASTSRAKGNEESSSM</sequence>
<feature type="compositionally biased region" description="Pro residues" evidence="1">
    <location>
        <begin position="623"/>
        <end position="634"/>
    </location>
</feature>
<feature type="region of interest" description="Disordered" evidence="1">
    <location>
        <begin position="186"/>
        <end position="207"/>
    </location>
</feature>
<evidence type="ECO:0000313" key="2">
    <source>
        <dbReference type="EMBL" id="TFK47485.1"/>
    </source>
</evidence>
<dbReference type="STRING" id="5364.A0A5C3MRH1"/>
<feature type="compositionally biased region" description="Polar residues" evidence="1">
    <location>
        <begin position="735"/>
        <end position="753"/>
    </location>
</feature>
<feature type="compositionally biased region" description="Pro residues" evidence="1">
    <location>
        <begin position="527"/>
        <end position="548"/>
    </location>
</feature>
<name>A0A5C3MRH1_9AGAM</name>
<feature type="region of interest" description="Disordered" evidence="1">
    <location>
        <begin position="601"/>
        <end position="641"/>
    </location>
</feature>
<feature type="compositionally biased region" description="Low complexity" evidence="1">
    <location>
        <begin position="487"/>
        <end position="501"/>
    </location>
</feature>
<accession>A0A5C3MRH1</accession>
<evidence type="ECO:0000313" key="3">
    <source>
        <dbReference type="Proteomes" id="UP000305948"/>
    </source>
</evidence>
<feature type="compositionally biased region" description="Polar residues" evidence="1">
    <location>
        <begin position="191"/>
        <end position="207"/>
    </location>
</feature>
<feature type="region of interest" description="Disordered" evidence="1">
    <location>
        <begin position="366"/>
        <end position="402"/>
    </location>
</feature>
<dbReference type="OrthoDB" id="3070249at2759"/>
<feature type="region of interest" description="Disordered" evidence="1">
    <location>
        <begin position="315"/>
        <end position="336"/>
    </location>
</feature>
<feature type="compositionally biased region" description="Polar residues" evidence="1">
    <location>
        <begin position="692"/>
        <end position="702"/>
    </location>
</feature>
<proteinExistence type="predicted"/>
<feature type="compositionally biased region" description="Pro residues" evidence="1">
    <location>
        <begin position="601"/>
        <end position="611"/>
    </location>
</feature>
<feature type="compositionally biased region" description="Polar residues" evidence="1">
    <location>
        <begin position="1"/>
        <end position="14"/>
    </location>
</feature>